<accession>A0A1I7RLK0</accession>
<organism evidence="1 2">
    <name type="scientific">Bursaphelenchus xylophilus</name>
    <name type="common">Pinewood nematode worm</name>
    <name type="synonym">Aphelenchoides xylophilus</name>
    <dbReference type="NCBI Taxonomy" id="6326"/>
    <lineage>
        <taxon>Eukaryota</taxon>
        <taxon>Metazoa</taxon>
        <taxon>Ecdysozoa</taxon>
        <taxon>Nematoda</taxon>
        <taxon>Chromadorea</taxon>
        <taxon>Rhabditida</taxon>
        <taxon>Tylenchina</taxon>
        <taxon>Tylenchomorpha</taxon>
        <taxon>Aphelenchoidea</taxon>
        <taxon>Aphelenchoididae</taxon>
        <taxon>Bursaphelenchus</taxon>
    </lineage>
</organism>
<dbReference type="AlphaFoldDB" id="A0A1I7RLK0"/>
<dbReference type="WBParaSite" id="BXY_0158500.1">
    <property type="protein sequence ID" value="BXY_0158500.1"/>
    <property type="gene ID" value="BXY_0158500"/>
</dbReference>
<proteinExistence type="predicted"/>
<dbReference type="Proteomes" id="UP000095284">
    <property type="component" value="Unplaced"/>
</dbReference>
<evidence type="ECO:0000313" key="2">
    <source>
        <dbReference type="WBParaSite" id="BXY_0158500.1"/>
    </source>
</evidence>
<protein>
    <submittedName>
        <fullName evidence="2">MFS transporter</fullName>
    </submittedName>
</protein>
<sequence length="77" mass="8147">MICAHFSGELVDYPILHCTNSGGSNGDGPTGSLFAIPTVIARFFDDIGSFCLGLILISIGKKKTGFGCPEGRSRRIL</sequence>
<evidence type="ECO:0000313" key="1">
    <source>
        <dbReference type="Proteomes" id="UP000095284"/>
    </source>
</evidence>
<name>A0A1I7RLK0_BURXY</name>
<reference evidence="2" key="1">
    <citation type="submission" date="2016-11" db="UniProtKB">
        <authorList>
            <consortium name="WormBaseParasite"/>
        </authorList>
    </citation>
    <scope>IDENTIFICATION</scope>
</reference>